<comment type="caution">
    <text evidence="2">The sequence shown here is derived from an EMBL/GenBank/DDBJ whole genome shotgun (WGS) entry which is preliminary data.</text>
</comment>
<keyword evidence="3" id="KW-1185">Reference proteome</keyword>
<gene>
    <name evidence="2" type="ORF">GCM10023321_16480</name>
</gene>
<evidence type="ECO:0000313" key="2">
    <source>
        <dbReference type="EMBL" id="GAA5150695.1"/>
    </source>
</evidence>
<dbReference type="EMBL" id="BAABJP010000007">
    <property type="protein sequence ID" value="GAA5150695.1"/>
    <property type="molecule type" value="Genomic_DNA"/>
</dbReference>
<dbReference type="RefSeq" id="WP_185064312.1">
    <property type="nucleotide sequence ID" value="NZ_BAABJP010000007.1"/>
</dbReference>
<dbReference type="GO" id="GO:0016787">
    <property type="term" value="F:hydrolase activity"/>
    <property type="evidence" value="ECO:0007669"/>
    <property type="project" value="UniProtKB-KW"/>
</dbReference>
<feature type="domain" description="AB hydrolase-1" evidence="1">
    <location>
        <begin position="21"/>
        <end position="262"/>
    </location>
</feature>
<dbReference type="PANTHER" id="PTHR46438">
    <property type="entry name" value="ALPHA/BETA-HYDROLASES SUPERFAMILY PROTEIN"/>
    <property type="match status" value="1"/>
</dbReference>
<dbReference type="Gene3D" id="3.40.50.1820">
    <property type="entry name" value="alpha/beta hydrolase"/>
    <property type="match status" value="1"/>
</dbReference>
<organism evidence="2 3">
    <name type="scientific">Pseudonocardia eucalypti</name>
    <dbReference type="NCBI Taxonomy" id="648755"/>
    <lineage>
        <taxon>Bacteria</taxon>
        <taxon>Bacillati</taxon>
        <taxon>Actinomycetota</taxon>
        <taxon>Actinomycetes</taxon>
        <taxon>Pseudonocardiales</taxon>
        <taxon>Pseudonocardiaceae</taxon>
        <taxon>Pseudonocardia</taxon>
    </lineage>
</organism>
<dbReference type="PANTHER" id="PTHR46438:SF11">
    <property type="entry name" value="LIPASE-RELATED"/>
    <property type="match status" value="1"/>
</dbReference>
<reference evidence="3" key="1">
    <citation type="journal article" date="2019" name="Int. J. Syst. Evol. Microbiol.">
        <title>The Global Catalogue of Microorganisms (GCM) 10K type strain sequencing project: providing services to taxonomists for standard genome sequencing and annotation.</title>
        <authorList>
            <consortium name="The Broad Institute Genomics Platform"/>
            <consortium name="The Broad Institute Genome Sequencing Center for Infectious Disease"/>
            <person name="Wu L."/>
            <person name="Ma J."/>
        </authorList>
    </citation>
    <scope>NUCLEOTIDE SEQUENCE [LARGE SCALE GENOMIC DNA]</scope>
    <source>
        <strain evidence="3">JCM 18303</strain>
    </source>
</reference>
<dbReference type="SUPFAM" id="SSF53474">
    <property type="entry name" value="alpha/beta-Hydrolases"/>
    <property type="match status" value="1"/>
</dbReference>
<dbReference type="InterPro" id="IPR029058">
    <property type="entry name" value="AB_hydrolase_fold"/>
</dbReference>
<accession>A0ABP9PTE2</accession>
<evidence type="ECO:0000313" key="3">
    <source>
        <dbReference type="Proteomes" id="UP001428817"/>
    </source>
</evidence>
<proteinExistence type="predicted"/>
<keyword evidence="2" id="KW-0378">Hydrolase</keyword>
<name>A0ABP9PTE2_9PSEU</name>
<dbReference type="PRINTS" id="PR00111">
    <property type="entry name" value="ABHYDROLASE"/>
</dbReference>
<sequence length="285" mass="30787">METVELGQGRLHYTDTGGSGPVVVLVHGLLVNGSLWRDVVPALAATGARVVVPALPLGSHPEAMRPDADLTPPGIGRLISDFIAALDLREVTLVGNDTGGAMCQVAATKHGERLARLVLTNCDTHDNFLPPAFRPMQWIAHVPGAVRVLSQVFRWPSVLASPLGFGLLAQRKLDHERLRDWAGPVLADAGARRDLGKVLRGIHTRYTLAAAEELRRFGRPILLAWGDADRFFPISYAERLAAEWPDARLVRVPGAGAFVPVDQPDQLARLIAEFIGQPSSRAANI</sequence>
<protein>
    <submittedName>
        <fullName evidence="2">Alpha/beta fold hydrolase</fullName>
    </submittedName>
</protein>
<dbReference type="Pfam" id="PF00561">
    <property type="entry name" value="Abhydrolase_1"/>
    <property type="match status" value="1"/>
</dbReference>
<dbReference type="Proteomes" id="UP001428817">
    <property type="component" value="Unassembled WGS sequence"/>
</dbReference>
<evidence type="ECO:0000259" key="1">
    <source>
        <dbReference type="Pfam" id="PF00561"/>
    </source>
</evidence>
<dbReference type="InterPro" id="IPR000073">
    <property type="entry name" value="AB_hydrolase_1"/>
</dbReference>